<dbReference type="PANTHER" id="PTHR32309">
    <property type="entry name" value="TYROSINE-PROTEIN KINASE"/>
    <property type="match status" value="1"/>
</dbReference>
<dbReference type="Pfam" id="PF02706">
    <property type="entry name" value="Wzz"/>
    <property type="match status" value="1"/>
</dbReference>
<protein>
    <submittedName>
        <fullName evidence="10">Wzz/FepE/Etk N-terminal domain-containing protein</fullName>
    </submittedName>
</protein>
<dbReference type="EMBL" id="JBBLZC010000042">
    <property type="protein sequence ID" value="MEK0086039.1"/>
    <property type="molecule type" value="Genomic_DNA"/>
</dbReference>
<evidence type="ECO:0000256" key="1">
    <source>
        <dbReference type="ARBA" id="ARBA00004651"/>
    </source>
</evidence>
<keyword evidence="5 8" id="KW-0472">Membrane</keyword>
<evidence type="ECO:0000256" key="2">
    <source>
        <dbReference type="ARBA" id="ARBA00022475"/>
    </source>
</evidence>
<keyword evidence="4 8" id="KW-1133">Transmembrane helix</keyword>
<dbReference type="PANTHER" id="PTHR32309:SF13">
    <property type="entry name" value="FERRIC ENTEROBACTIN TRANSPORT PROTEIN FEPE"/>
    <property type="match status" value="1"/>
</dbReference>
<evidence type="ECO:0000313" key="10">
    <source>
        <dbReference type="EMBL" id="MEK0086039.1"/>
    </source>
</evidence>
<feature type="coiled-coil region" evidence="6">
    <location>
        <begin position="180"/>
        <end position="243"/>
    </location>
</feature>
<dbReference type="InterPro" id="IPR003856">
    <property type="entry name" value="LPS_length_determ_N"/>
</dbReference>
<name>A0ABU8Y0A8_9PROT</name>
<feature type="coiled-coil region" evidence="6">
    <location>
        <begin position="383"/>
        <end position="417"/>
    </location>
</feature>
<comment type="caution">
    <text evidence="10">The sequence shown here is derived from an EMBL/GenBank/DDBJ whole genome shotgun (WGS) entry which is preliminary data.</text>
</comment>
<reference evidence="10 11" key="1">
    <citation type="submission" date="2024-01" db="EMBL/GenBank/DDBJ databases">
        <title>Multi-omics insights into the function and evolution of sodium benzoate biodegradation pathways in Benzoatithermus flavus gen. nov., sp. nov. from hot spring.</title>
        <authorList>
            <person name="Hu C.-J."/>
            <person name="Li W.-J."/>
        </authorList>
    </citation>
    <scope>NUCLEOTIDE SEQUENCE [LARGE SCALE GENOMIC DNA]</scope>
    <source>
        <strain evidence="10 11">SYSU G07066</strain>
    </source>
</reference>
<comment type="subcellular location">
    <subcellularLocation>
        <location evidence="1">Cell membrane</location>
        <topology evidence="1">Multi-pass membrane protein</topology>
    </subcellularLocation>
</comment>
<dbReference type="InterPro" id="IPR050445">
    <property type="entry name" value="Bact_polysacc_biosynth/exp"/>
</dbReference>
<evidence type="ECO:0000256" key="5">
    <source>
        <dbReference type="ARBA" id="ARBA00023136"/>
    </source>
</evidence>
<keyword evidence="11" id="KW-1185">Reference proteome</keyword>
<feature type="transmembrane region" description="Helical" evidence="8">
    <location>
        <begin position="20"/>
        <end position="40"/>
    </location>
</feature>
<keyword evidence="3 8" id="KW-0812">Transmembrane</keyword>
<evidence type="ECO:0000259" key="9">
    <source>
        <dbReference type="Pfam" id="PF02706"/>
    </source>
</evidence>
<proteinExistence type="predicted"/>
<dbReference type="Proteomes" id="UP001375743">
    <property type="component" value="Unassembled WGS sequence"/>
</dbReference>
<evidence type="ECO:0000256" key="7">
    <source>
        <dbReference type="SAM" id="MobiDB-lite"/>
    </source>
</evidence>
<evidence type="ECO:0000313" key="11">
    <source>
        <dbReference type="Proteomes" id="UP001375743"/>
    </source>
</evidence>
<evidence type="ECO:0000256" key="8">
    <source>
        <dbReference type="SAM" id="Phobius"/>
    </source>
</evidence>
<sequence>MPARALSPAEQLLMLRRRKWWFLLPAAAVLAATVAVTLAWPPTYRSTATILIEEAEMPEDLQGLVVAEYVEKRFEAITRRVMVTDSLLGIVERYRLYPERRKREPLSKLAAAMREDIHTEMIRANVVDPKSGQRRSLTVAFSLAFDYPEPATAQKVANELVSLYLDENIRQRRERAAETAGFVRSSLQEAEQKIRAVEQEIAAFKARNAGLLPEDQLAVQSGMARLESEQRDLDRQLAVLRQREAQLAALLARTEPVLLYGENGQPQSPAARLETMRAELVRLSARYSADHPDVVRLKREIEALAGETPGTGGGTGALRREREQLRTEIAALDRRYGPDHPDVAGKRRELARIEEALRAAGRSRTAPVAGGRPDDPAPDNPAYVSLQAELASVRAELAALSRQAAEVARSLAELRERALRAPQVEREHQLLQRRLQDALAVREGLTKMEASVQLGQSLDSQLKAEQLSLIEPPSLPERPEKPNRPLLLLIGCVLALGAGTAGVVTGQLLDDAVWSPEDMAALLGEMPLAIVPHASVPAGWRLARLRAILPSRPRRRGRVADGEGARP</sequence>
<evidence type="ECO:0000256" key="6">
    <source>
        <dbReference type="SAM" id="Coils"/>
    </source>
</evidence>
<keyword evidence="6" id="KW-0175">Coiled coil</keyword>
<gene>
    <name evidence="10" type="ORF">U1T56_23020</name>
</gene>
<evidence type="ECO:0000256" key="4">
    <source>
        <dbReference type="ARBA" id="ARBA00022989"/>
    </source>
</evidence>
<feature type="domain" description="Polysaccharide chain length determinant N-terminal" evidence="9">
    <location>
        <begin position="13"/>
        <end position="66"/>
    </location>
</feature>
<keyword evidence="2" id="KW-1003">Cell membrane</keyword>
<dbReference type="RefSeq" id="WP_418161883.1">
    <property type="nucleotide sequence ID" value="NZ_JBBLZC010000042.1"/>
</dbReference>
<feature type="region of interest" description="Disordered" evidence="7">
    <location>
        <begin position="361"/>
        <end position="380"/>
    </location>
</feature>
<evidence type="ECO:0000256" key="3">
    <source>
        <dbReference type="ARBA" id="ARBA00022692"/>
    </source>
</evidence>
<accession>A0ABU8Y0A8</accession>
<organism evidence="10 11">
    <name type="scientific">Benzoatithermus flavus</name>
    <dbReference type="NCBI Taxonomy" id="3108223"/>
    <lineage>
        <taxon>Bacteria</taxon>
        <taxon>Pseudomonadati</taxon>
        <taxon>Pseudomonadota</taxon>
        <taxon>Alphaproteobacteria</taxon>
        <taxon>Geminicoccales</taxon>
        <taxon>Geminicoccaceae</taxon>
        <taxon>Benzoatithermus</taxon>
    </lineage>
</organism>